<evidence type="ECO:0000313" key="4">
    <source>
        <dbReference type="Proteomes" id="UP001209570"/>
    </source>
</evidence>
<dbReference type="GO" id="GO:0005929">
    <property type="term" value="C:cilium"/>
    <property type="evidence" value="ECO:0007669"/>
    <property type="project" value="TreeGrafter"/>
</dbReference>
<accession>A0AAD5M3C3</accession>
<feature type="region of interest" description="Disordered" evidence="1">
    <location>
        <begin position="363"/>
        <end position="382"/>
    </location>
</feature>
<evidence type="ECO:0000259" key="2">
    <source>
        <dbReference type="Pfam" id="PF21038"/>
    </source>
</evidence>
<dbReference type="PANTHER" id="PTHR13371">
    <property type="entry name" value="GLYCINE-, GLUTAMATE-, THIENYLCYCLOHEXYLPIPERIDINE-BINDING PROTEIN"/>
    <property type="match status" value="1"/>
</dbReference>
<name>A0AAD5M3C3_PYTIN</name>
<dbReference type="Pfam" id="PF21038">
    <property type="entry name" value="CEP104_N"/>
    <property type="match status" value="1"/>
</dbReference>
<sequence>MSDVLSLEPIVWSSEEDGSPASRLASVESAQRFQQLNDGNEAALRDAGWQSEKFCEYPQTIVFRINRGTPTVIRKLLILSHHIKIPSRIEIFVAMPSAHSSSVTNWKSARFERLGFVAFQRSQPTAETSTRELKSVPMPSTPVAFIKFLIHPCHLHSSNLFNQVGIVLVLAISGEQGTSLGDPNDEDRRLELWTQSLTTSSSLPSLSSAAKVEATIASFSPDGKGRLRHAFPSSPTLSSSAPHDVWLPERQEFASPTQILTRIQLARARAEMRLAERASNKLVLAPEDHILRSWRVDEIECQALCERLQRLQTTSPTLASSTDRLALRNEINAIVDALRALDEKSAAREREFQQSIEKASSYTGARRARRAGENPMTAFPGKTCLSSGADEWQAREEFVWSVNDALRRIDQRIAEEQDDDEKLAVEEIADEALQIAKTALNDTHPQVFVAASSLLATVLQVHPLFQDASAWKRESLESSDADRASAQRLHGLLKILAALLLSFHCCATIDIAPKRLLRVLLRCDAFVHEHALVREAARQLLLALHADIGSDVILAYLRKRKKPAPVPETVLRGIEELLSTVEQRAASTAS</sequence>
<gene>
    <name evidence="3" type="ORF">P43SY_005478</name>
</gene>
<dbReference type="InterPro" id="IPR048739">
    <property type="entry name" value="CEP104_N"/>
</dbReference>
<proteinExistence type="predicted"/>
<protein>
    <recommendedName>
        <fullName evidence="2">Centrosomal protein CEP104 N-terminal domain-containing protein</fullName>
    </recommendedName>
</protein>
<evidence type="ECO:0000256" key="1">
    <source>
        <dbReference type="SAM" id="MobiDB-lite"/>
    </source>
</evidence>
<dbReference type="SUPFAM" id="SSF48371">
    <property type="entry name" value="ARM repeat"/>
    <property type="match status" value="1"/>
</dbReference>
<dbReference type="PANTHER" id="PTHR13371:SF0">
    <property type="entry name" value="CENTROSOMAL PROTEIN OF 104 KDA"/>
    <property type="match status" value="1"/>
</dbReference>
<comment type="caution">
    <text evidence="3">The sequence shown here is derived from an EMBL/GenBank/DDBJ whole genome shotgun (WGS) entry which is preliminary data.</text>
</comment>
<reference evidence="3" key="1">
    <citation type="submission" date="2021-12" db="EMBL/GenBank/DDBJ databases">
        <title>Prjna785345.</title>
        <authorList>
            <person name="Rujirawat T."/>
            <person name="Krajaejun T."/>
        </authorList>
    </citation>
    <scope>NUCLEOTIDE SEQUENCE</scope>
    <source>
        <strain evidence="3">Pi057C3</strain>
    </source>
</reference>
<organism evidence="3 4">
    <name type="scientific">Pythium insidiosum</name>
    <name type="common">Pythiosis disease agent</name>
    <dbReference type="NCBI Taxonomy" id="114742"/>
    <lineage>
        <taxon>Eukaryota</taxon>
        <taxon>Sar</taxon>
        <taxon>Stramenopiles</taxon>
        <taxon>Oomycota</taxon>
        <taxon>Peronosporomycetes</taxon>
        <taxon>Pythiales</taxon>
        <taxon>Pythiaceae</taxon>
        <taxon>Pythium</taxon>
    </lineage>
</organism>
<dbReference type="InterPro" id="IPR016024">
    <property type="entry name" value="ARM-type_fold"/>
</dbReference>
<keyword evidence="4" id="KW-1185">Reference proteome</keyword>
<evidence type="ECO:0000313" key="3">
    <source>
        <dbReference type="EMBL" id="KAJ0400757.1"/>
    </source>
</evidence>
<dbReference type="EMBL" id="JAKCXM010000147">
    <property type="protein sequence ID" value="KAJ0400757.1"/>
    <property type="molecule type" value="Genomic_DNA"/>
</dbReference>
<dbReference type="AlphaFoldDB" id="A0AAD5M3C3"/>
<dbReference type="Proteomes" id="UP001209570">
    <property type="component" value="Unassembled WGS sequence"/>
</dbReference>
<dbReference type="InterPro" id="IPR052607">
    <property type="entry name" value="CEP104-like"/>
</dbReference>
<feature type="domain" description="Centrosomal protein CEP104 N-terminal" evidence="2">
    <location>
        <begin position="48"/>
        <end position="169"/>
    </location>
</feature>